<evidence type="ECO:0000259" key="8">
    <source>
        <dbReference type="Pfam" id="PF00324"/>
    </source>
</evidence>
<dbReference type="EMBL" id="JBHTBW010000032">
    <property type="protein sequence ID" value="MFC7441656.1"/>
    <property type="molecule type" value="Genomic_DNA"/>
</dbReference>
<feature type="transmembrane region" description="Helical" evidence="7">
    <location>
        <begin position="204"/>
        <end position="225"/>
    </location>
</feature>
<feature type="transmembrane region" description="Helical" evidence="7">
    <location>
        <begin position="367"/>
        <end position="388"/>
    </location>
</feature>
<feature type="transmembrane region" description="Helical" evidence="7">
    <location>
        <begin position="286"/>
        <end position="309"/>
    </location>
</feature>
<keyword evidence="10" id="KW-1185">Reference proteome</keyword>
<dbReference type="Proteomes" id="UP001596500">
    <property type="component" value="Unassembled WGS sequence"/>
</dbReference>
<reference evidence="10" key="1">
    <citation type="journal article" date="2019" name="Int. J. Syst. Evol. Microbiol.">
        <title>The Global Catalogue of Microorganisms (GCM) 10K type strain sequencing project: providing services to taxonomists for standard genome sequencing and annotation.</title>
        <authorList>
            <consortium name="The Broad Institute Genomics Platform"/>
            <consortium name="The Broad Institute Genome Sequencing Center for Infectious Disease"/>
            <person name="Wu L."/>
            <person name="Ma J."/>
        </authorList>
    </citation>
    <scope>NUCLEOTIDE SEQUENCE [LARGE SCALE GENOMIC DNA]</scope>
    <source>
        <strain evidence="10">CGMCC 1.12942</strain>
    </source>
</reference>
<feature type="transmembrane region" description="Helical" evidence="7">
    <location>
        <begin position="424"/>
        <end position="443"/>
    </location>
</feature>
<name>A0ABW2RKY1_9BACL</name>
<evidence type="ECO:0000256" key="4">
    <source>
        <dbReference type="ARBA" id="ARBA00022970"/>
    </source>
</evidence>
<dbReference type="Pfam" id="PF00324">
    <property type="entry name" value="AA_permease"/>
    <property type="match status" value="1"/>
</dbReference>
<gene>
    <name evidence="9" type="ORF">ACFQNG_11085</name>
</gene>
<feature type="transmembrane region" description="Helical" evidence="7">
    <location>
        <begin position="339"/>
        <end position="361"/>
    </location>
</feature>
<evidence type="ECO:0000256" key="5">
    <source>
        <dbReference type="ARBA" id="ARBA00022989"/>
    </source>
</evidence>
<feature type="transmembrane region" description="Helical" evidence="7">
    <location>
        <begin position="27"/>
        <end position="50"/>
    </location>
</feature>
<keyword evidence="3 7" id="KW-0812">Transmembrane</keyword>
<proteinExistence type="predicted"/>
<keyword evidence="2" id="KW-0813">Transport</keyword>
<dbReference type="PANTHER" id="PTHR43495:SF5">
    <property type="entry name" value="GAMMA-AMINOBUTYRIC ACID PERMEASE"/>
    <property type="match status" value="1"/>
</dbReference>
<dbReference type="RefSeq" id="WP_379864990.1">
    <property type="nucleotide sequence ID" value="NZ_JBHTBW010000032.1"/>
</dbReference>
<evidence type="ECO:0000256" key="6">
    <source>
        <dbReference type="ARBA" id="ARBA00023136"/>
    </source>
</evidence>
<sequence>MVELSLSRVQAGQNEDILKRELTDRQLVMIGLGSAIGTGLFMGSSLSIHYAGPAVILSYLGTAVIVVMMVYCLAKMSMVYPTAGSFGIHAEKVLGPWFGYLVRYTYWAANAITVGGEATAVGLYMKMWFPAVPTWIWVVLFAFIIFIVNAMSVKSFGLFEYWFSSIKVLAIVGFIVLGGILIFGDPSRSMSNLQAQGGFIPHGWSGIWMGIVMATFSFMGTEIVAVTAGEAKQPKKVLMRSMKWLVLRLILFYVLAMTVMLAVVPWDQVGGETVEQSPFVKVLEHLDIPFAAGVMNVIILTAAMSTMNANLYACTRMMFSLAQSGFAPRAWGKVNDKGVPLHALTASSFGLGVAVLLNLLTPKAYNTMFGISIFGGIFTWIIIFVTYFCYRRQTAHKLSWAALTGAGVLAAILLTMLLDAAWMYAIVTGLVWIGSLSAVYWIMNGKKAKQAKASS</sequence>
<evidence type="ECO:0000256" key="7">
    <source>
        <dbReference type="SAM" id="Phobius"/>
    </source>
</evidence>
<feature type="transmembrane region" description="Helical" evidence="7">
    <location>
        <begin position="56"/>
        <end position="74"/>
    </location>
</feature>
<feature type="transmembrane region" description="Helical" evidence="7">
    <location>
        <begin position="165"/>
        <end position="184"/>
    </location>
</feature>
<comment type="caution">
    <text evidence="9">The sequence shown here is derived from an EMBL/GenBank/DDBJ whole genome shotgun (WGS) entry which is preliminary data.</text>
</comment>
<protein>
    <submittedName>
        <fullName evidence="9">Amino acid permease</fullName>
    </submittedName>
</protein>
<dbReference type="Gene3D" id="1.20.1740.10">
    <property type="entry name" value="Amino acid/polyamine transporter I"/>
    <property type="match status" value="1"/>
</dbReference>
<feature type="transmembrane region" description="Helical" evidence="7">
    <location>
        <begin position="245"/>
        <end position="266"/>
    </location>
</feature>
<evidence type="ECO:0000256" key="2">
    <source>
        <dbReference type="ARBA" id="ARBA00022448"/>
    </source>
</evidence>
<organism evidence="9 10">
    <name type="scientific">Laceyella putida</name>
    <dbReference type="NCBI Taxonomy" id="110101"/>
    <lineage>
        <taxon>Bacteria</taxon>
        <taxon>Bacillati</taxon>
        <taxon>Bacillota</taxon>
        <taxon>Bacilli</taxon>
        <taxon>Bacillales</taxon>
        <taxon>Thermoactinomycetaceae</taxon>
        <taxon>Laceyella</taxon>
    </lineage>
</organism>
<accession>A0ABW2RKY1</accession>
<dbReference type="PANTHER" id="PTHR43495">
    <property type="entry name" value="GABA PERMEASE"/>
    <property type="match status" value="1"/>
</dbReference>
<keyword evidence="4" id="KW-0029">Amino-acid transport</keyword>
<feature type="transmembrane region" description="Helical" evidence="7">
    <location>
        <begin position="135"/>
        <end position="153"/>
    </location>
</feature>
<evidence type="ECO:0000256" key="3">
    <source>
        <dbReference type="ARBA" id="ARBA00022692"/>
    </source>
</evidence>
<feature type="domain" description="Amino acid permease/ SLC12A" evidence="8">
    <location>
        <begin position="27"/>
        <end position="430"/>
    </location>
</feature>
<comment type="subcellular location">
    <subcellularLocation>
        <location evidence="1">Membrane</location>
        <topology evidence="1">Multi-pass membrane protein</topology>
    </subcellularLocation>
</comment>
<evidence type="ECO:0000256" key="1">
    <source>
        <dbReference type="ARBA" id="ARBA00004141"/>
    </source>
</evidence>
<feature type="transmembrane region" description="Helical" evidence="7">
    <location>
        <begin position="400"/>
        <end position="418"/>
    </location>
</feature>
<dbReference type="PIRSF" id="PIRSF006060">
    <property type="entry name" value="AA_transporter"/>
    <property type="match status" value="1"/>
</dbReference>
<evidence type="ECO:0000313" key="9">
    <source>
        <dbReference type="EMBL" id="MFC7441656.1"/>
    </source>
</evidence>
<dbReference type="InterPro" id="IPR004841">
    <property type="entry name" value="AA-permease/SLC12A_dom"/>
</dbReference>
<evidence type="ECO:0000313" key="10">
    <source>
        <dbReference type="Proteomes" id="UP001596500"/>
    </source>
</evidence>
<keyword evidence="6 7" id="KW-0472">Membrane</keyword>
<keyword evidence="5 7" id="KW-1133">Transmembrane helix</keyword>